<comment type="caution">
    <text evidence="1">The sequence shown here is derived from an EMBL/GenBank/DDBJ whole genome shotgun (WGS) entry which is preliminary data.</text>
</comment>
<dbReference type="Proteomes" id="UP001487740">
    <property type="component" value="Unassembled WGS sequence"/>
</dbReference>
<keyword evidence="2" id="KW-1185">Reference proteome</keyword>
<proteinExistence type="predicted"/>
<protein>
    <submittedName>
        <fullName evidence="1">Uncharacterized protein</fullName>
    </submittedName>
</protein>
<evidence type="ECO:0000313" key="1">
    <source>
        <dbReference type="EMBL" id="KAK8395429.1"/>
    </source>
</evidence>
<sequence>MTSVTVVIAGLTRTDSETGSRSDKHRLPALYTDRRLGCSAWPPDLHPPTPEDLPASSGDTGTFVAVLLTGNDCASAFTTPVYPGSPTYLVEDLPLAECLAQGFSSSSRILEHKGLGLLTPHDTASPLRSNASSALVTTPPSLYLAFICRRPQLVPGSTPGGPDEIPTAVRTLAS</sequence>
<reference evidence="1 2" key="1">
    <citation type="submission" date="2023-03" db="EMBL/GenBank/DDBJ databases">
        <title>High-quality genome of Scylla paramamosain provides insights in environmental adaptation.</title>
        <authorList>
            <person name="Zhang L."/>
        </authorList>
    </citation>
    <scope>NUCLEOTIDE SEQUENCE [LARGE SCALE GENOMIC DNA]</scope>
    <source>
        <strain evidence="1">LZ_2023a</strain>
        <tissue evidence="1">Muscle</tissue>
    </source>
</reference>
<evidence type="ECO:0000313" key="2">
    <source>
        <dbReference type="Proteomes" id="UP001487740"/>
    </source>
</evidence>
<organism evidence="1 2">
    <name type="scientific">Scylla paramamosain</name>
    <name type="common">Mud crab</name>
    <dbReference type="NCBI Taxonomy" id="85552"/>
    <lineage>
        <taxon>Eukaryota</taxon>
        <taxon>Metazoa</taxon>
        <taxon>Ecdysozoa</taxon>
        <taxon>Arthropoda</taxon>
        <taxon>Crustacea</taxon>
        <taxon>Multicrustacea</taxon>
        <taxon>Malacostraca</taxon>
        <taxon>Eumalacostraca</taxon>
        <taxon>Eucarida</taxon>
        <taxon>Decapoda</taxon>
        <taxon>Pleocyemata</taxon>
        <taxon>Brachyura</taxon>
        <taxon>Eubrachyura</taxon>
        <taxon>Portunoidea</taxon>
        <taxon>Portunidae</taxon>
        <taxon>Portuninae</taxon>
        <taxon>Scylla</taxon>
    </lineage>
</organism>
<accession>A0AAW0U5S8</accession>
<dbReference type="AlphaFoldDB" id="A0AAW0U5S8"/>
<gene>
    <name evidence="1" type="ORF">O3P69_006226</name>
</gene>
<name>A0AAW0U5S8_SCYPA</name>
<dbReference type="EMBL" id="JARAKH010000018">
    <property type="protein sequence ID" value="KAK8395429.1"/>
    <property type="molecule type" value="Genomic_DNA"/>
</dbReference>